<evidence type="ECO:0000256" key="5">
    <source>
        <dbReference type="ARBA" id="ARBA00023237"/>
    </source>
</evidence>
<dbReference type="PANTHER" id="PTHR12815:SF47">
    <property type="entry name" value="TRANSLOCATION AND ASSEMBLY MODULE SUBUNIT TAMA"/>
    <property type="match status" value="1"/>
</dbReference>
<dbReference type="PANTHER" id="PTHR12815">
    <property type="entry name" value="SORTING AND ASSEMBLY MACHINERY SAMM50 PROTEIN FAMILY MEMBER"/>
    <property type="match status" value="1"/>
</dbReference>
<dbReference type="Gene3D" id="2.40.160.50">
    <property type="entry name" value="membrane protein fhac: a member of the omp85/tpsb transporter family"/>
    <property type="match status" value="1"/>
</dbReference>
<protein>
    <submittedName>
        <fullName evidence="7">BamA/TamA family outer membrane protein</fullName>
    </submittedName>
</protein>
<evidence type="ECO:0000313" key="7">
    <source>
        <dbReference type="EMBL" id="MDO7873878.1"/>
    </source>
</evidence>
<dbReference type="EMBL" id="JAUQSY010000002">
    <property type="protein sequence ID" value="MDO7873878.1"/>
    <property type="molecule type" value="Genomic_DNA"/>
</dbReference>
<reference evidence="7" key="1">
    <citation type="submission" date="2023-07" db="EMBL/GenBank/DDBJ databases">
        <authorList>
            <person name="Kim M.K."/>
        </authorList>
    </citation>
    <scope>NUCLEOTIDE SEQUENCE</scope>
    <source>
        <strain evidence="7">ASUV-10-1</strain>
    </source>
</reference>
<evidence type="ECO:0000256" key="3">
    <source>
        <dbReference type="ARBA" id="ARBA00022729"/>
    </source>
</evidence>
<dbReference type="Proteomes" id="UP001176429">
    <property type="component" value="Unassembled WGS sequence"/>
</dbReference>
<name>A0ABT9B895_9BACT</name>
<comment type="caution">
    <text evidence="7">The sequence shown here is derived from an EMBL/GenBank/DDBJ whole genome shotgun (WGS) entry which is preliminary data.</text>
</comment>
<dbReference type="RefSeq" id="WP_305005191.1">
    <property type="nucleotide sequence ID" value="NZ_JAUQSY010000002.1"/>
</dbReference>
<keyword evidence="4" id="KW-0472">Membrane</keyword>
<keyword evidence="5" id="KW-0998">Cell outer membrane</keyword>
<comment type="subcellular location">
    <subcellularLocation>
        <location evidence="1">Membrane</location>
    </subcellularLocation>
</comment>
<dbReference type="Pfam" id="PF01103">
    <property type="entry name" value="Omp85"/>
    <property type="match status" value="1"/>
</dbReference>
<evidence type="ECO:0000256" key="2">
    <source>
        <dbReference type="ARBA" id="ARBA00022692"/>
    </source>
</evidence>
<evidence type="ECO:0000259" key="6">
    <source>
        <dbReference type="Pfam" id="PF01103"/>
    </source>
</evidence>
<organism evidence="7 8">
    <name type="scientific">Hymenobacter aranciens</name>
    <dbReference type="NCBI Taxonomy" id="3063996"/>
    <lineage>
        <taxon>Bacteria</taxon>
        <taxon>Pseudomonadati</taxon>
        <taxon>Bacteroidota</taxon>
        <taxon>Cytophagia</taxon>
        <taxon>Cytophagales</taxon>
        <taxon>Hymenobacteraceae</taxon>
        <taxon>Hymenobacter</taxon>
    </lineage>
</organism>
<proteinExistence type="predicted"/>
<evidence type="ECO:0000313" key="8">
    <source>
        <dbReference type="Proteomes" id="UP001176429"/>
    </source>
</evidence>
<sequence>MKPLSLIEEGPGGRRGPKGRHRGRLLLPLLLLVLACSPIRLLKPNQRLLHKVEIKGADQADTERLENLAQQQPNTTLPLPKLAIYQLGHNFYDSTRIKNKMRRLLARYDEQIKAAGTDSAKLGRLLNRRERRVKRKQLALDKGNAIMRLGEPPVLYDSALTRKSVEQMTTYLHSEGFFRATVYATDTARSKRGLWRGFLYGVGLRKEQPRVDSTGKVRPRRRVTVTYHVTEGRPFLISELTQTIPDSGVARIVRQGMGSALVKKGDRYREELIGQERSRLEGQLKNAGYYEFRPQYITLEADTSFQPYTVRLRTLIANPAPGQGHRRYTLRHVRMVTDAGVNRTLQASTGDTLRRAGVPGQLPRVRRLGIRTDTVTVDSVEFAAYKQRYSPGVLVRKITLRPGQYYNLDRTQRTQRLLADLDMFRFNTVSYRKVPDAVASDSAGRHPSTGQLDAIINATPADKYQITDEFGGTFVANLPGPFINVRLKSRNPFGGAEVLEMSVRAGFEGQLQQTGGATLGTESIYTTQLGATVALVLPQLFIPFRTNRFLTRYNPRTRFSLSETYVNRPEYTRSNFELTYDYIWQKSAYHQYVFSPFVINLINTPDMSDAFRARLDSFRVYYGSPLYRSFVKLLVPSFGFSSLYNSNDINQTRNAQYFRIFAEMGGLTRDLYRTRLDKATAGSDAAGLQVYNFARLGADYRRYHRLTPRTYFVWRLNGGAVHALSRSGGQYVIPYDKSFFAGGSTSLRAWQPRRLGPGGYTSKRIIEIKEGSIIRTDTVRDFLSEQPGELLLEGSAEYRFPIYSFINGAVFTDVGNVWSLQNNPALRNDPNSTTSEAQFRFNSFYRQIAVGSGFGFRFDFSFLVLRLDMALKIYDPTAEPGERWALKNFNTSANPVAFNLGIGYPW</sequence>
<evidence type="ECO:0000256" key="1">
    <source>
        <dbReference type="ARBA" id="ARBA00004370"/>
    </source>
</evidence>
<evidence type="ECO:0000256" key="4">
    <source>
        <dbReference type="ARBA" id="ARBA00023136"/>
    </source>
</evidence>
<gene>
    <name evidence="7" type="ORF">Q5H93_03970</name>
</gene>
<keyword evidence="2" id="KW-0812">Transmembrane</keyword>
<keyword evidence="8" id="KW-1185">Reference proteome</keyword>
<accession>A0ABT9B895</accession>
<dbReference type="InterPro" id="IPR000184">
    <property type="entry name" value="Bac_surfAg_D15"/>
</dbReference>
<dbReference type="InterPro" id="IPR039910">
    <property type="entry name" value="D15-like"/>
</dbReference>
<feature type="domain" description="Bacterial surface antigen (D15)" evidence="6">
    <location>
        <begin position="692"/>
        <end position="883"/>
    </location>
</feature>
<keyword evidence="3" id="KW-0732">Signal</keyword>